<dbReference type="PANTHER" id="PTHR36071">
    <property type="entry name" value="DNA DOUBLE-STRAND BREAK REPAIR PROTEIN"/>
    <property type="match status" value="1"/>
</dbReference>
<gene>
    <name evidence="1" type="ORF">CASFOL_035639</name>
</gene>
<evidence type="ECO:0000313" key="2">
    <source>
        <dbReference type="Proteomes" id="UP001632038"/>
    </source>
</evidence>
<dbReference type="PANTHER" id="PTHR36071:SF1">
    <property type="entry name" value="DNA DOUBLE-STRAND BREAK REPAIR PROTEIN"/>
    <property type="match status" value="1"/>
</dbReference>
<protein>
    <submittedName>
        <fullName evidence="1">Uncharacterized protein</fullName>
    </submittedName>
</protein>
<proteinExistence type="predicted"/>
<accession>A0ABD3BTX0</accession>
<name>A0ABD3BTX0_9LAMI</name>
<reference evidence="2" key="1">
    <citation type="journal article" date="2024" name="IScience">
        <title>Strigolactones Initiate the Formation of Haustorium-like Structures in Castilleja.</title>
        <authorList>
            <person name="Buerger M."/>
            <person name="Peterson D."/>
            <person name="Chory J."/>
        </authorList>
    </citation>
    <scope>NUCLEOTIDE SEQUENCE [LARGE SCALE GENOMIC DNA]</scope>
</reference>
<comment type="caution">
    <text evidence="1">The sequence shown here is derived from an EMBL/GenBank/DDBJ whole genome shotgun (WGS) entry which is preliminary data.</text>
</comment>
<evidence type="ECO:0000313" key="1">
    <source>
        <dbReference type="EMBL" id="KAL3620727.1"/>
    </source>
</evidence>
<dbReference type="AlphaFoldDB" id="A0ABD3BTX0"/>
<organism evidence="1 2">
    <name type="scientific">Castilleja foliolosa</name>
    <dbReference type="NCBI Taxonomy" id="1961234"/>
    <lineage>
        <taxon>Eukaryota</taxon>
        <taxon>Viridiplantae</taxon>
        <taxon>Streptophyta</taxon>
        <taxon>Embryophyta</taxon>
        <taxon>Tracheophyta</taxon>
        <taxon>Spermatophyta</taxon>
        <taxon>Magnoliopsida</taxon>
        <taxon>eudicotyledons</taxon>
        <taxon>Gunneridae</taxon>
        <taxon>Pentapetalae</taxon>
        <taxon>asterids</taxon>
        <taxon>lamiids</taxon>
        <taxon>Lamiales</taxon>
        <taxon>Orobanchaceae</taxon>
        <taxon>Pedicularideae</taxon>
        <taxon>Castillejinae</taxon>
        <taxon>Castilleja</taxon>
    </lineage>
</organism>
<keyword evidence="2" id="KW-1185">Reference proteome</keyword>
<sequence>MVAVDVMAENFEGVLEQKWRRYDLENLISQLSDHESLLRLKRRWLMDLPLSNREQKRVEKMLPPNDMVLPESLIREDDVSYEDIRTCIETGFGVRKRETKCDYSQDDLQVFNSHHCFEDICFLLDDMTNKGLFSLTKALTGGSTKFEKTNLIMKRTIKEYLLKVIIAAKNNDISETKLKQVFQLLKDPNNFSEPHMMGSTTTLEAYRAAAINVLDVLGDLPTKAIITMHQKLRGLMDHVPSLIRPKYGYKRKKLIKLVKNKCMEMLSSLGEQDEPSEQLTGALVVASLTLKLIMNRTDVMDLRKFSPEIESLQNDIAKSIHLINNLKGVSLIELKKVQLLVDPSFKLSDRNLRAAVRNLLTEYLYECGDMDKVPDSLVKIINIINRKSHQKESSLSPKELMQEVIQKEVEHVLIVSAQAKQVVLDSLTQHGFDNDFVHAYMEDFEVSDAICVSDFDEKVGNFSEHYDENSCDSYGYNSPNPASPLCSSNGELMDSKAVDEQCTARQKFSGQGGVKSEETTSCSAETPNCVSPLEETNIACQHSNQYLEAQEACDATAMVAYRFVGNLLDKLAKIEGLELHHGARLYLQSHSSDHEDYQANLQFHCPHLGSLKCGKNVIEG</sequence>
<dbReference type="Proteomes" id="UP001632038">
    <property type="component" value="Unassembled WGS sequence"/>
</dbReference>
<dbReference type="EMBL" id="JAVIJP010000066">
    <property type="protein sequence ID" value="KAL3620727.1"/>
    <property type="molecule type" value="Genomic_DNA"/>
</dbReference>